<accession>A0A5A5TD07</accession>
<comment type="caution">
    <text evidence="3">The sequence shown here is derived from an EMBL/GenBank/DDBJ whole genome shotgun (WGS) entry which is preliminary data.</text>
</comment>
<dbReference type="SUPFAM" id="SSF53448">
    <property type="entry name" value="Nucleotide-diphospho-sugar transferases"/>
    <property type="match status" value="1"/>
</dbReference>
<reference evidence="3 4" key="1">
    <citation type="submission" date="2019-01" db="EMBL/GenBank/DDBJ databases">
        <title>Draft genome sequence of Dictyobacter sp. Uno17.</title>
        <authorList>
            <person name="Wang C.M."/>
            <person name="Zheng Y."/>
            <person name="Sakai Y."/>
            <person name="Abe K."/>
            <person name="Yokota A."/>
            <person name="Yabe S."/>
        </authorList>
    </citation>
    <scope>NUCLEOTIDE SEQUENCE [LARGE SCALE GENOMIC DNA]</scope>
    <source>
        <strain evidence="3 4">Uno17</strain>
    </source>
</reference>
<keyword evidence="3" id="KW-0378">Hydrolase</keyword>
<dbReference type="Proteomes" id="UP000322530">
    <property type="component" value="Unassembled WGS sequence"/>
</dbReference>
<evidence type="ECO:0000259" key="2">
    <source>
        <dbReference type="Pfam" id="PF00535"/>
    </source>
</evidence>
<dbReference type="Gene3D" id="3.90.550.10">
    <property type="entry name" value="Spore Coat Polysaccharide Biosynthesis Protein SpsA, Chain A"/>
    <property type="match status" value="1"/>
</dbReference>
<keyword evidence="1" id="KW-0472">Membrane</keyword>
<dbReference type="InterPro" id="IPR001173">
    <property type="entry name" value="Glyco_trans_2-like"/>
</dbReference>
<dbReference type="PANTHER" id="PTHR43646">
    <property type="entry name" value="GLYCOSYLTRANSFERASE"/>
    <property type="match status" value="1"/>
</dbReference>
<keyword evidence="1" id="KW-1133">Transmembrane helix</keyword>
<dbReference type="GO" id="GO:0016787">
    <property type="term" value="F:hydrolase activity"/>
    <property type="evidence" value="ECO:0007669"/>
    <property type="project" value="UniProtKB-KW"/>
</dbReference>
<gene>
    <name evidence="3" type="ORF">KDI_29060</name>
</gene>
<dbReference type="AlphaFoldDB" id="A0A5A5TD07"/>
<proteinExistence type="predicted"/>
<name>A0A5A5TD07_9CHLR</name>
<evidence type="ECO:0000313" key="4">
    <source>
        <dbReference type="Proteomes" id="UP000322530"/>
    </source>
</evidence>
<sequence length="384" mass="43605">MQILPPLKQDVTSTISLQATQMLSSLPVVSIIMPARNEEQNIRRSVQSLLEQDYTRYEIIVVDDGSTDRTGVILEELQQRHPQGQRLRVLHLEDELPAGWAGKPHAIHCGVQEAKGEWFLFSDADTWHAPNALRSAITQALEEHADLFSLGSEQELPTFWDRVLMPMAFLGIGMLYPPRLVNDPASPVAIANGQYILIRRAVYEQLGGYARPEMRATLLDDRDLAALVKSNHYRLRFVDSSGLLHVHMYHGLSDIWRGWRKNSYLGNRGGIAFVLVQLFGLPMISIVPFLLPLLAKLTRSKRHAGGITAREVAVATGLEWVPLLTYRVWLNQQFHVPWYYALTHPLAGALFEGILGQSTWRVLTRRGVDWRGRQYHDENARNKK</sequence>
<dbReference type="Pfam" id="PF00535">
    <property type="entry name" value="Glycos_transf_2"/>
    <property type="match status" value="1"/>
</dbReference>
<feature type="domain" description="Glycosyltransferase 2-like" evidence="2">
    <location>
        <begin position="30"/>
        <end position="206"/>
    </location>
</feature>
<keyword evidence="1" id="KW-0812">Transmembrane</keyword>
<feature type="transmembrane region" description="Helical" evidence="1">
    <location>
        <begin position="270"/>
        <end position="294"/>
    </location>
</feature>
<evidence type="ECO:0000313" key="3">
    <source>
        <dbReference type="EMBL" id="GCF09342.1"/>
    </source>
</evidence>
<evidence type="ECO:0000256" key="1">
    <source>
        <dbReference type="SAM" id="Phobius"/>
    </source>
</evidence>
<organism evidence="3 4">
    <name type="scientific">Dictyobacter arantiisoli</name>
    <dbReference type="NCBI Taxonomy" id="2014874"/>
    <lineage>
        <taxon>Bacteria</taxon>
        <taxon>Bacillati</taxon>
        <taxon>Chloroflexota</taxon>
        <taxon>Ktedonobacteria</taxon>
        <taxon>Ktedonobacterales</taxon>
        <taxon>Dictyobacteraceae</taxon>
        <taxon>Dictyobacter</taxon>
    </lineage>
</organism>
<dbReference type="InterPro" id="IPR029044">
    <property type="entry name" value="Nucleotide-diphossugar_trans"/>
</dbReference>
<protein>
    <submittedName>
        <fullName evidence="3">Glycosyl hydrolase</fullName>
    </submittedName>
</protein>
<dbReference type="PANTHER" id="PTHR43646:SF3">
    <property type="entry name" value="SLR1566 PROTEIN"/>
    <property type="match status" value="1"/>
</dbReference>
<dbReference type="CDD" id="cd00761">
    <property type="entry name" value="Glyco_tranf_GTA_type"/>
    <property type="match status" value="1"/>
</dbReference>
<keyword evidence="4" id="KW-1185">Reference proteome</keyword>
<dbReference type="EMBL" id="BIXY01000041">
    <property type="protein sequence ID" value="GCF09342.1"/>
    <property type="molecule type" value="Genomic_DNA"/>
</dbReference>